<gene>
    <name evidence="2" type="ORF">BGZ97_008127</name>
</gene>
<evidence type="ECO:0000256" key="1">
    <source>
        <dbReference type="SAM" id="MobiDB-lite"/>
    </source>
</evidence>
<organism evidence="2 3">
    <name type="scientific">Linnemannia gamsii</name>
    <dbReference type="NCBI Taxonomy" id="64522"/>
    <lineage>
        <taxon>Eukaryota</taxon>
        <taxon>Fungi</taxon>
        <taxon>Fungi incertae sedis</taxon>
        <taxon>Mucoromycota</taxon>
        <taxon>Mortierellomycotina</taxon>
        <taxon>Mortierellomycetes</taxon>
        <taxon>Mortierellales</taxon>
        <taxon>Mortierellaceae</taxon>
        <taxon>Linnemannia</taxon>
    </lineage>
</organism>
<comment type="caution">
    <text evidence="2">The sequence shown here is derived from an EMBL/GenBank/DDBJ whole genome shotgun (WGS) entry which is preliminary data.</text>
</comment>
<evidence type="ECO:0000313" key="2">
    <source>
        <dbReference type="EMBL" id="KAG0284606.1"/>
    </source>
</evidence>
<dbReference type="OrthoDB" id="2444760at2759"/>
<feature type="compositionally biased region" description="Low complexity" evidence="1">
    <location>
        <begin position="1"/>
        <end position="15"/>
    </location>
</feature>
<protein>
    <submittedName>
        <fullName evidence="2">Uncharacterized protein</fullName>
    </submittedName>
</protein>
<evidence type="ECO:0000313" key="3">
    <source>
        <dbReference type="Proteomes" id="UP000823405"/>
    </source>
</evidence>
<dbReference type="EMBL" id="JAAAIN010003672">
    <property type="protein sequence ID" value="KAG0284606.1"/>
    <property type="molecule type" value="Genomic_DNA"/>
</dbReference>
<feature type="region of interest" description="Disordered" evidence="1">
    <location>
        <begin position="122"/>
        <end position="161"/>
    </location>
</feature>
<feature type="region of interest" description="Disordered" evidence="1">
    <location>
        <begin position="1"/>
        <end position="31"/>
    </location>
</feature>
<name>A0A9P6QRG4_9FUNG</name>
<sequence length="195" mass="21968">MSTESSSDYDAASEATETEGEGELGFGQEHSQASELNGWREAVTRLISVDSCVLAYMSNCIRLTDIDYGAFLQHADKEYDSTERTFALYLERKRGLDAGSLKALAASDSYWNERTCHDYEQVEERRQVPGEPSESSSSHGAKDVRQGMQKRKGKQARELSASNKRLTSSIIRFLLSRHVHIGIRQIEIITREQDL</sequence>
<keyword evidence="3" id="KW-1185">Reference proteome</keyword>
<reference evidence="2" key="1">
    <citation type="journal article" date="2020" name="Fungal Divers.">
        <title>Resolving the Mortierellaceae phylogeny through synthesis of multi-gene phylogenetics and phylogenomics.</title>
        <authorList>
            <person name="Vandepol N."/>
            <person name="Liber J."/>
            <person name="Desiro A."/>
            <person name="Na H."/>
            <person name="Kennedy M."/>
            <person name="Barry K."/>
            <person name="Grigoriev I.V."/>
            <person name="Miller A.N."/>
            <person name="O'Donnell K."/>
            <person name="Stajich J.E."/>
            <person name="Bonito G."/>
        </authorList>
    </citation>
    <scope>NUCLEOTIDE SEQUENCE</scope>
    <source>
        <strain evidence="2">NVP60</strain>
    </source>
</reference>
<proteinExistence type="predicted"/>
<dbReference type="Proteomes" id="UP000823405">
    <property type="component" value="Unassembled WGS sequence"/>
</dbReference>
<dbReference type="AlphaFoldDB" id="A0A9P6QRG4"/>
<accession>A0A9P6QRG4</accession>